<keyword evidence="2" id="KW-0472">Membrane</keyword>
<name>A0A928Z2F5_9CYAN</name>
<dbReference type="AlphaFoldDB" id="A0A928Z2F5"/>
<keyword evidence="2" id="KW-1133">Transmembrane helix</keyword>
<feature type="transmembrane region" description="Helical" evidence="2">
    <location>
        <begin position="395"/>
        <end position="414"/>
    </location>
</feature>
<evidence type="ECO:0000313" key="5">
    <source>
        <dbReference type="Proteomes" id="UP000625316"/>
    </source>
</evidence>
<comment type="caution">
    <text evidence="4">The sequence shown here is derived from an EMBL/GenBank/DDBJ whole genome shotgun (WGS) entry which is preliminary data.</text>
</comment>
<dbReference type="EMBL" id="JADEXQ010000033">
    <property type="protein sequence ID" value="MBE9030331.1"/>
    <property type="molecule type" value="Genomic_DNA"/>
</dbReference>
<evidence type="ECO:0000256" key="1">
    <source>
        <dbReference type="SAM" id="MobiDB-lite"/>
    </source>
</evidence>
<reference evidence="4" key="1">
    <citation type="submission" date="2020-10" db="EMBL/GenBank/DDBJ databases">
        <authorList>
            <person name="Castelo-Branco R."/>
            <person name="Eusebio N."/>
            <person name="Adriana R."/>
            <person name="Vieira A."/>
            <person name="Brugerolle De Fraissinette N."/>
            <person name="Rezende De Castro R."/>
            <person name="Schneider M.P."/>
            <person name="Vasconcelos V."/>
            <person name="Leao P.N."/>
        </authorList>
    </citation>
    <scope>NUCLEOTIDE SEQUENCE</scope>
    <source>
        <strain evidence="4">LEGE 11480</strain>
    </source>
</reference>
<feature type="transmembrane region" description="Helical" evidence="2">
    <location>
        <begin position="163"/>
        <end position="184"/>
    </location>
</feature>
<feature type="domain" description="4Fe-4S ferredoxin-type" evidence="3">
    <location>
        <begin position="170"/>
        <end position="203"/>
    </location>
</feature>
<dbReference type="RefSeq" id="WP_264325156.1">
    <property type="nucleotide sequence ID" value="NZ_JADEXQ010000033.1"/>
</dbReference>
<feature type="region of interest" description="Disordered" evidence="1">
    <location>
        <begin position="525"/>
        <end position="573"/>
    </location>
</feature>
<feature type="transmembrane region" description="Helical" evidence="2">
    <location>
        <begin position="138"/>
        <end position="157"/>
    </location>
</feature>
<keyword evidence="5" id="KW-1185">Reference proteome</keyword>
<evidence type="ECO:0000313" key="4">
    <source>
        <dbReference type="EMBL" id="MBE9030331.1"/>
    </source>
</evidence>
<protein>
    <submittedName>
        <fullName evidence="4">Calcium-binding protein</fullName>
    </submittedName>
</protein>
<accession>A0A928Z2F5</accession>
<feature type="transmembrane region" description="Helical" evidence="2">
    <location>
        <begin position="370"/>
        <end position="389"/>
    </location>
</feature>
<proteinExistence type="predicted"/>
<evidence type="ECO:0000256" key="2">
    <source>
        <dbReference type="SAM" id="Phobius"/>
    </source>
</evidence>
<evidence type="ECO:0000259" key="3">
    <source>
        <dbReference type="Pfam" id="PF12801"/>
    </source>
</evidence>
<keyword evidence="2" id="KW-0812">Transmembrane</keyword>
<dbReference type="Proteomes" id="UP000625316">
    <property type="component" value="Unassembled WGS sequence"/>
</dbReference>
<feature type="transmembrane region" description="Helical" evidence="2">
    <location>
        <begin position="15"/>
        <end position="37"/>
    </location>
</feature>
<feature type="transmembrane region" description="Helical" evidence="2">
    <location>
        <begin position="74"/>
        <end position="94"/>
    </location>
</feature>
<gene>
    <name evidence="4" type="ORF">IQ266_11370</name>
</gene>
<feature type="transmembrane region" description="Helical" evidence="2">
    <location>
        <begin position="329"/>
        <end position="350"/>
    </location>
</feature>
<dbReference type="InterPro" id="IPR017896">
    <property type="entry name" value="4Fe4S_Fe-S-bd"/>
</dbReference>
<feature type="compositionally biased region" description="Basic and acidic residues" evidence="1">
    <location>
        <begin position="525"/>
        <end position="537"/>
    </location>
</feature>
<feature type="transmembrane region" description="Helical" evidence="2">
    <location>
        <begin position="266"/>
        <end position="284"/>
    </location>
</feature>
<organism evidence="4 5">
    <name type="scientific">Romeriopsis navalis LEGE 11480</name>
    <dbReference type="NCBI Taxonomy" id="2777977"/>
    <lineage>
        <taxon>Bacteria</taxon>
        <taxon>Bacillati</taxon>
        <taxon>Cyanobacteriota</taxon>
        <taxon>Cyanophyceae</taxon>
        <taxon>Leptolyngbyales</taxon>
        <taxon>Leptolyngbyaceae</taxon>
        <taxon>Romeriopsis</taxon>
        <taxon>Romeriopsis navalis</taxon>
    </lineage>
</organism>
<sequence length="573" mass="66047">MLNNFSERHLYRIRWILLASWLLLILCLFNDTVSFWLTHPSNQYSPWRMASGDCVPMQNGCLGSHQYHVAMPIFWNYVVPGSILVLLVCGHEVWRRVCPLAFISQLPSAIGWQRQTKSSPDKKSSRGKIAPQSWLGRNYLYLQFALLYVGLCARLLLMNAEAIALGIWLIGTMIAALVVGYLYVGKSWCQYFCPMAPVQKVFSQPTGIFTSKAHTESPHLTPQSMCRVAEPTGVDIPACVGCQRVCMDIDAEKNYWESINQPAYRLLYYGYVGLVLGFFTYYYLYAGNWEYFFSGIWARQVGQLAELTHPGFYLNDHAMPLPKWMAVPLYLALSVALTYMLGLVSEWLYFRLARYVNRAWTKTHLRHHLYSGWTFVAFNLFFVFVGKSWGRGLPIWGQRSITLGLVLISVIWLYRMTRRSPERYSREQLTHRFLQQLAKRDLVLPRSWQQRCVAQLSLQEILILIQAIPGYKAAQGKEIYQQMLDEIFAEMDGAITARIKLAQMRTLRKTLLAIMATQIQMPPAADEHVLEKPESQSRKRLYQRIPKTTGPPFDAKSMAPYNRGISPPEVWQE</sequence>
<dbReference type="Pfam" id="PF12801">
    <property type="entry name" value="Fer4_5"/>
    <property type="match status" value="1"/>
</dbReference>